<dbReference type="Pfam" id="PF00795">
    <property type="entry name" value="CN_hydrolase"/>
    <property type="match status" value="1"/>
</dbReference>
<dbReference type="Gene3D" id="3.60.110.10">
    <property type="entry name" value="Carbon-nitrogen hydrolase"/>
    <property type="match status" value="1"/>
</dbReference>
<dbReference type="InterPro" id="IPR036526">
    <property type="entry name" value="C-N_Hydrolase_sf"/>
</dbReference>
<protein>
    <recommendedName>
        <fullName evidence="1">CN hydrolase domain-containing protein</fullName>
    </recommendedName>
</protein>
<reference evidence="3" key="1">
    <citation type="journal article" date="2019" name="Int. J. Syst. Evol. Microbiol.">
        <title>The Global Catalogue of Microorganisms (GCM) 10K type strain sequencing project: providing services to taxonomists for standard genome sequencing and annotation.</title>
        <authorList>
            <consortium name="The Broad Institute Genomics Platform"/>
            <consortium name="The Broad Institute Genome Sequencing Center for Infectious Disease"/>
            <person name="Wu L."/>
            <person name="Ma J."/>
        </authorList>
    </citation>
    <scope>NUCLEOTIDE SEQUENCE [LARGE SCALE GENOMIC DNA]</scope>
    <source>
        <strain evidence="3">JCM 9458</strain>
    </source>
</reference>
<dbReference type="Proteomes" id="UP001501676">
    <property type="component" value="Unassembled WGS sequence"/>
</dbReference>
<accession>A0ABP6SRX9</accession>
<gene>
    <name evidence="2" type="ORF">GCM10020369_08230</name>
</gene>
<keyword evidence="3" id="KW-1185">Reference proteome</keyword>
<name>A0ABP6SRX9_9ACTN</name>
<proteinExistence type="predicted"/>
<organism evidence="2 3">
    <name type="scientific">Cryptosporangium minutisporangium</name>
    <dbReference type="NCBI Taxonomy" id="113569"/>
    <lineage>
        <taxon>Bacteria</taxon>
        <taxon>Bacillati</taxon>
        <taxon>Actinomycetota</taxon>
        <taxon>Actinomycetes</taxon>
        <taxon>Cryptosporangiales</taxon>
        <taxon>Cryptosporangiaceae</taxon>
        <taxon>Cryptosporangium</taxon>
    </lineage>
</organism>
<dbReference type="SUPFAM" id="SSF56317">
    <property type="entry name" value="Carbon-nitrogen hydrolase"/>
    <property type="match status" value="1"/>
</dbReference>
<evidence type="ECO:0000259" key="1">
    <source>
        <dbReference type="Pfam" id="PF00795"/>
    </source>
</evidence>
<dbReference type="InterPro" id="IPR003010">
    <property type="entry name" value="C-N_Hydrolase"/>
</dbReference>
<comment type="caution">
    <text evidence="2">The sequence shown here is derived from an EMBL/GenBank/DDBJ whole genome shotgun (WGS) entry which is preliminary data.</text>
</comment>
<evidence type="ECO:0000313" key="2">
    <source>
        <dbReference type="EMBL" id="GAA3383222.1"/>
    </source>
</evidence>
<feature type="domain" description="CN hydrolase" evidence="1">
    <location>
        <begin position="21"/>
        <end position="77"/>
    </location>
</feature>
<evidence type="ECO:0000313" key="3">
    <source>
        <dbReference type="Proteomes" id="UP001501676"/>
    </source>
</evidence>
<sequence>MREGACQTAEILGDVDAAVRVVHEESLFTAGDAFPTFVCRGVRFGINICSDTQVSAAAAAIARAGARLLLVPAQNMMRRETVFY</sequence>
<dbReference type="EMBL" id="BAAAYN010000005">
    <property type="protein sequence ID" value="GAA3383222.1"/>
    <property type="molecule type" value="Genomic_DNA"/>
</dbReference>